<proteinExistence type="predicted"/>
<feature type="compositionally biased region" description="Polar residues" evidence="2">
    <location>
        <begin position="1"/>
        <end position="16"/>
    </location>
</feature>
<keyword evidence="5" id="KW-1185">Reference proteome</keyword>
<dbReference type="GO" id="GO:0001156">
    <property type="term" value="F:TFIIIC-class transcription factor complex binding"/>
    <property type="evidence" value="ECO:0007669"/>
    <property type="project" value="TreeGrafter"/>
</dbReference>
<dbReference type="OrthoDB" id="272624at2759"/>
<protein>
    <submittedName>
        <fullName evidence="6">Transcription factor TFIIIB component B'' homolog isoform X2</fullName>
    </submittedName>
</protein>
<evidence type="ECO:0000313" key="5">
    <source>
        <dbReference type="Proteomes" id="UP000005203"/>
    </source>
</evidence>
<dbReference type="GO" id="GO:0000126">
    <property type="term" value="C:transcription factor TFIIIB complex"/>
    <property type="evidence" value="ECO:0007669"/>
    <property type="project" value="TreeGrafter"/>
</dbReference>
<sequence length="526" mass="60508">MECSKTSPIKSTQNRSGFMKPTPKFDNNSRVRRNSIQGSGASTSESEDDSRRLPCSITNHTKNDLVQLSYNTKDAVTNNIKNNLITTKLGQKRRILVSESTRKLAEARREFHLKHENKTPDRSKLTMYDLIYYNPVTNPMKKSNESTTRKMLEYQSEEFQEEENEDDPSSAMPVPQVKVGPNGQLIIDEQSLVIEQTNAKKGRKVLAKEAIIDDDNSGSGFYKKRQKSKEWSERETLKFYKALNTIGTDFLLMQSLFPHRTRQEMKLKFKKEEKVNRHLVEKALAYHQEFDTEMLEKSLATFENSEKEYLHIQEKRKQKTKSKKNSKSTRRRRIVASSIAEMDASDNEEEKEDDFGLDSIMSKENTHLNDECQQTSNKMNKKMYKRTRDERKLLIKEDDVESLSSCNDVDSDTEIYRVRPTRSGRLPKVKRLQGPDINTLDNERLNCSSNDEITISSEDNAKVTENLIFDNINLNSEIHHIDPIKTVIPSIGNVEPGSLVILSKESLEEPGKSVLQVYMVSSDVNT</sequence>
<dbReference type="InterPro" id="IPR001005">
    <property type="entry name" value="SANT/Myb"/>
</dbReference>
<dbReference type="EnsemblMetazoa" id="XM_026443302">
    <property type="protein sequence ID" value="XP_026299087"/>
    <property type="gene ID" value="LOC725286"/>
</dbReference>
<feature type="compositionally biased region" description="Basic residues" evidence="2">
    <location>
        <begin position="316"/>
        <end position="334"/>
    </location>
</feature>
<evidence type="ECO:0000259" key="3">
    <source>
        <dbReference type="SMART" id="SM00717"/>
    </source>
</evidence>
<evidence type="ECO:0000313" key="6">
    <source>
        <dbReference type="RefSeq" id="XP_026299087.1"/>
    </source>
</evidence>
<name>A0A7M7SQI7_APIME</name>
<dbReference type="SUPFAM" id="SSF46689">
    <property type="entry name" value="Homeodomain-like"/>
    <property type="match status" value="1"/>
</dbReference>
<dbReference type="PANTHER" id="PTHR22929:SF0">
    <property type="entry name" value="TRANSCRIPTION FACTOR TFIIIB COMPONENT B'' HOMOLOG"/>
    <property type="match status" value="1"/>
</dbReference>
<accession>A0A7M7SQI7</accession>
<accession>A0A8B8H508</accession>
<dbReference type="PANTHER" id="PTHR22929">
    <property type="entry name" value="RNA POLYMERASE III TRANSCRIPTION INITIATION FACTOR B"/>
    <property type="match status" value="1"/>
</dbReference>
<evidence type="ECO:0000256" key="1">
    <source>
        <dbReference type="ARBA" id="ARBA00004123"/>
    </source>
</evidence>
<feature type="region of interest" description="Disordered" evidence="2">
    <location>
        <begin position="1"/>
        <end position="53"/>
    </location>
</feature>
<evidence type="ECO:0000256" key="2">
    <source>
        <dbReference type="SAM" id="MobiDB-lite"/>
    </source>
</evidence>
<dbReference type="InterPro" id="IPR009057">
    <property type="entry name" value="Homeodomain-like_sf"/>
</dbReference>
<dbReference type="SMART" id="SM00717">
    <property type="entry name" value="SANT"/>
    <property type="match status" value="1"/>
</dbReference>
<dbReference type="Pfam" id="PF15963">
    <property type="entry name" value="Myb_DNA-bind_7"/>
    <property type="match status" value="1"/>
</dbReference>
<dbReference type="GeneID" id="725286"/>
<evidence type="ECO:0000313" key="4">
    <source>
        <dbReference type="EnsemblMetazoa" id="XP_026299087"/>
    </source>
</evidence>
<dbReference type="GO" id="GO:0070898">
    <property type="term" value="P:RNA polymerase III preinitiation complex assembly"/>
    <property type="evidence" value="ECO:0007669"/>
    <property type="project" value="TreeGrafter"/>
</dbReference>
<dbReference type="AlphaFoldDB" id="A0A7M7SQI7"/>
<comment type="subcellular location">
    <subcellularLocation>
        <location evidence="1">Nucleus</location>
    </subcellularLocation>
</comment>
<feature type="domain" description="Myb-like" evidence="3">
    <location>
        <begin position="227"/>
        <end position="275"/>
    </location>
</feature>
<dbReference type="CTD" id="55814"/>
<feature type="compositionally biased region" description="Polar residues" evidence="2">
    <location>
        <begin position="34"/>
        <end position="44"/>
    </location>
</feature>
<dbReference type="RefSeq" id="XP_026299087.1">
    <property type="nucleotide sequence ID" value="XM_026443302.1"/>
</dbReference>
<dbReference type="InterPro" id="IPR039467">
    <property type="entry name" value="TFIIIB_B''_Myb"/>
</dbReference>
<dbReference type="GO" id="GO:0005634">
    <property type="term" value="C:nucleus"/>
    <property type="evidence" value="ECO:0007669"/>
    <property type="project" value="UniProtKB-SubCell"/>
</dbReference>
<gene>
    <name evidence="6" type="primary">LOC725286</name>
</gene>
<feature type="compositionally biased region" description="Acidic residues" evidence="2">
    <location>
        <begin position="343"/>
        <end position="353"/>
    </location>
</feature>
<reference evidence="6" key="2">
    <citation type="submission" date="2025-04" db="UniProtKB">
        <authorList>
            <consortium name="RefSeq"/>
        </authorList>
    </citation>
    <scope>IDENTIFICATION</scope>
    <source>
        <strain evidence="6">DH4</strain>
        <tissue evidence="6">Whole body</tissue>
    </source>
</reference>
<feature type="region of interest" description="Disordered" evidence="2">
    <location>
        <begin position="313"/>
        <end position="353"/>
    </location>
</feature>
<organism evidence="4">
    <name type="scientific">Apis mellifera</name>
    <name type="common">Honeybee</name>
    <dbReference type="NCBI Taxonomy" id="7460"/>
    <lineage>
        <taxon>Eukaryota</taxon>
        <taxon>Metazoa</taxon>
        <taxon>Ecdysozoa</taxon>
        <taxon>Arthropoda</taxon>
        <taxon>Hexapoda</taxon>
        <taxon>Insecta</taxon>
        <taxon>Pterygota</taxon>
        <taxon>Neoptera</taxon>
        <taxon>Endopterygota</taxon>
        <taxon>Hymenoptera</taxon>
        <taxon>Apocrita</taxon>
        <taxon>Aculeata</taxon>
        <taxon>Apoidea</taxon>
        <taxon>Anthophila</taxon>
        <taxon>Apidae</taxon>
        <taxon>Apis</taxon>
    </lineage>
</organism>
<dbReference type="Proteomes" id="UP000005203">
    <property type="component" value="Linkage group LG10"/>
</dbReference>
<reference evidence="4" key="1">
    <citation type="submission" date="2021-01" db="UniProtKB">
        <authorList>
            <consortium name="EnsemblMetazoa"/>
        </authorList>
    </citation>
    <scope>IDENTIFICATION</scope>
    <source>
        <strain evidence="4">DH4</strain>
    </source>
</reference>